<dbReference type="STRING" id="1437824.BN940_13361"/>
<dbReference type="HOGENOM" id="CLU_066585_1_0_4"/>
<feature type="transmembrane region" description="Helical" evidence="8">
    <location>
        <begin position="124"/>
        <end position="145"/>
    </location>
</feature>
<evidence type="ECO:0000313" key="10">
    <source>
        <dbReference type="EMBL" id="CDM25121.1"/>
    </source>
</evidence>
<dbReference type="NCBIfam" id="NF007013">
    <property type="entry name" value="PRK09477.1"/>
    <property type="match status" value="1"/>
</dbReference>
<keyword evidence="6" id="KW-0408">Iron</keyword>
<feature type="transmembrane region" description="Helical" evidence="8">
    <location>
        <begin position="64"/>
        <end position="82"/>
    </location>
</feature>
<gene>
    <name evidence="10" type="ORF">BN940_13361</name>
</gene>
<dbReference type="Pfam" id="PF12801">
    <property type="entry name" value="Fer4_5"/>
    <property type="match status" value="2"/>
</dbReference>
<keyword evidence="3" id="KW-0479">Metal-binding</keyword>
<keyword evidence="1" id="KW-0813">Transport</keyword>
<feature type="domain" description="4Fe-4S ferredoxin-type" evidence="9">
    <location>
        <begin position="238"/>
        <end position="267"/>
    </location>
</feature>
<evidence type="ECO:0000259" key="9">
    <source>
        <dbReference type="PROSITE" id="PS51379"/>
    </source>
</evidence>
<dbReference type="InterPro" id="IPR011886">
    <property type="entry name" value="NapH_MauN"/>
</dbReference>
<dbReference type="GO" id="GO:0046872">
    <property type="term" value="F:metal ion binding"/>
    <property type="evidence" value="ECO:0007669"/>
    <property type="project" value="UniProtKB-KW"/>
</dbReference>
<dbReference type="NCBIfam" id="TIGR02163">
    <property type="entry name" value="napH"/>
    <property type="match status" value="1"/>
</dbReference>
<keyword evidence="8" id="KW-1133">Transmembrane helix</keyword>
<dbReference type="PANTHER" id="PTHR30176">
    <property type="entry name" value="FERREDOXIN-TYPE PROTEIN NAPH"/>
    <property type="match status" value="1"/>
</dbReference>
<evidence type="ECO:0000256" key="8">
    <source>
        <dbReference type="SAM" id="Phobius"/>
    </source>
</evidence>
<feature type="transmembrane region" description="Helical" evidence="8">
    <location>
        <begin position="151"/>
        <end position="173"/>
    </location>
</feature>
<dbReference type="AlphaFoldDB" id="W8X5E9"/>
<dbReference type="GO" id="GO:0051539">
    <property type="term" value="F:4 iron, 4 sulfur cluster binding"/>
    <property type="evidence" value="ECO:0007669"/>
    <property type="project" value="UniProtKB-KW"/>
</dbReference>
<dbReference type="Proteomes" id="UP000019805">
    <property type="component" value="Chromosome"/>
</dbReference>
<dbReference type="PROSITE" id="PS00198">
    <property type="entry name" value="4FE4S_FER_1"/>
    <property type="match status" value="2"/>
</dbReference>
<dbReference type="InterPro" id="IPR017900">
    <property type="entry name" value="4Fe4S_Fe_S_CS"/>
</dbReference>
<dbReference type="PATRIC" id="fig|1437824.5.peg.2638"/>
<dbReference type="InterPro" id="IPR051684">
    <property type="entry name" value="Electron_Trans/Redox"/>
</dbReference>
<keyword evidence="2" id="KW-0004">4Fe-4S</keyword>
<feature type="domain" description="4Fe-4S ferredoxin-type" evidence="9">
    <location>
        <begin position="203"/>
        <end position="233"/>
    </location>
</feature>
<evidence type="ECO:0000313" key="11">
    <source>
        <dbReference type="Proteomes" id="UP000019805"/>
    </source>
</evidence>
<dbReference type="Gene3D" id="3.30.70.20">
    <property type="match status" value="1"/>
</dbReference>
<dbReference type="PANTHER" id="PTHR30176:SF3">
    <property type="entry name" value="FERREDOXIN-TYPE PROTEIN NAPH"/>
    <property type="match status" value="1"/>
</dbReference>
<keyword evidence="8" id="KW-0472">Membrane</keyword>
<evidence type="ECO:0000256" key="1">
    <source>
        <dbReference type="ARBA" id="ARBA00022448"/>
    </source>
</evidence>
<dbReference type="SUPFAM" id="SSF54862">
    <property type="entry name" value="4Fe-4S ferredoxins"/>
    <property type="match status" value="1"/>
</dbReference>
<name>W8X5E9_CASD6</name>
<dbReference type="PROSITE" id="PS51379">
    <property type="entry name" value="4FE4S_FER_2"/>
    <property type="match status" value="2"/>
</dbReference>
<reference evidence="10 11" key="1">
    <citation type="journal article" date="2014" name="BMC Microbiol.">
        <title>The oxygen-independent metabolism of cyclic monoterpenes in Castellaniella defragrans 65Phen.</title>
        <authorList>
            <person name="Petasch J."/>
            <person name="Disch E.M."/>
            <person name="Markert S."/>
            <person name="Becher D."/>
            <person name="Schweder T."/>
            <person name="Huttel B."/>
            <person name="Reinhardt R."/>
            <person name="Harder J."/>
        </authorList>
    </citation>
    <scope>NUCLEOTIDE SEQUENCE [LARGE SCALE GENOMIC DNA]</scope>
    <source>
        <strain evidence="10">65Phen</strain>
    </source>
</reference>
<keyword evidence="4" id="KW-0677">Repeat</keyword>
<keyword evidence="5" id="KW-0249">Electron transport</keyword>
<dbReference type="OrthoDB" id="9784262at2"/>
<dbReference type="eggNOG" id="COG0348">
    <property type="taxonomic scope" value="Bacteria"/>
</dbReference>
<evidence type="ECO:0000256" key="3">
    <source>
        <dbReference type="ARBA" id="ARBA00022723"/>
    </source>
</evidence>
<dbReference type="KEGG" id="cdn:BN940_13361"/>
<evidence type="ECO:0000256" key="6">
    <source>
        <dbReference type="ARBA" id="ARBA00023004"/>
    </source>
</evidence>
<dbReference type="GO" id="GO:0005886">
    <property type="term" value="C:plasma membrane"/>
    <property type="evidence" value="ECO:0007669"/>
    <property type="project" value="TreeGrafter"/>
</dbReference>
<keyword evidence="11" id="KW-1185">Reference proteome</keyword>
<sequence length="279" mass="29633">MLEKKKFLLLRRVCQGLILAAFALGSWLGAPLASGTLASSVWFGTVPLSDPFVLLQSLAAGHPLARGALWGGFAVLAFYALVGGRAFCGWVCPVNLVTDAAQGLRRALGWRKARMLRIDKRLRYAVLALALLGSAAGGVVLWEAVNPINLIMRALVFGLWLGGLTAALGIFLFDFLALSNGWCGHVCPVGVFYGAVGRHAVVRVAAVRRDACNDCGDCFAYCPEPQVISPALRAIDGHGVGIDAIDCLRCGRCIDVCEQRVFEFSVAGRAAARFPADSG</sequence>
<accession>W8X5E9</accession>
<evidence type="ECO:0000256" key="7">
    <source>
        <dbReference type="ARBA" id="ARBA00023014"/>
    </source>
</evidence>
<keyword evidence="7" id="KW-0411">Iron-sulfur</keyword>
<evidence type="ECO:0000256" key="4">
    <source>
        <dbReference type="ARBA" id="ARBA00022737"/>
    </source>
</evidence>
<keyword evidence="8" id="KW-0812">Transmembrane</keyword>
<organism evidence="10 11">
    <name type="scientific">Castellaniella defragrans (strain DSM 12143 / CCUG 39792 / 65Phen)</name>
    <name type="common">Alcaligenes defragrans</name>
    <dbReference type="NCBI Taxonomy" id="1437824"/>
    <lineage>
        <taxon>Bacteria</taxon>
        <taxon>Pseudomonadati</taxon>
        <taxon>Pseudomonadota</taxon>
        <taxon>Betaproteobacteria</taxon>
        <taxon>Burkholderiales</taxon>
        <taxon>Alcaligenaceae</taxon>
        <taxon>Castellaniella</taxon>
    </lineage>
</organism>
<dbReference type="InterPro" id="IPR017896">
    <property type="entry name" value="4Fe4S_Fe-S-bd"/>
</dbReference>
<evidence type="ECO:0000256" key="2">
    <source>
        <dbReference type="ARBA" id="ARBA00022485"/>
    </source>
</evidence>
<dbReference type="EMBL" id="HG916765">
    <property type="protein sequence ID" value="CDM25121.1"/>
    <property type="molecule type" value="Genomic_DNA"/>
</dbReference>
<dbReference type="RefSeq" id="WP_052355839.1">
    <property type="nucleotide sequence ID" value="NZ_HG916765.1"/>
</dbReference>
<protein>
    <submittedName>
        <fullName evidence="10">Polyferredoxin NapH (Periplasmic nitrate reductase)</fullName>
    </submittedName>
</protein>
<evidence type="ECO:0000256" key="5">
    <source>
        <dbReference type="ARBA" id="ARBA00022982"/>
    </source>
</evidence>
<proteinExistence type="predicted"/>